<dbReference type="Pfam" id="PF13353">
    <property type="entry name" value="Fer4_12"/>
    <property type="match status" value="1"/>
</dbReference>
<dbReference type="InterPro" id="IPR022462">
    <property type="entry name" value="EpmB"/>
</dbReference>
<keyword evidence="8" id="KW-0479">Metal-binding</keyword>
<evidence type="ECO:0000256" key="12">
    <source>
        <dbReference type="ARBA" id="ARBA00023235"/>
    </source>
</evidence>
<dbReference type="NCBIfam" id="TIGR03821">
    <property type="entry name" value="EFP_modif_epmB"/>
    <property type="match status" value="1"/>
</dbReference>
<feature type="domain" description="Radical SAM core" evidence="14">
    <location>
        <begin position="105"/>
        <end position="317"/>
    </location>
</feature>
<dbReference type="Gene3D" id="3.20.20.70">
    <property type="entry name" value="Aldolase class I"/>
    <property type="match status" value="1"/>
</dbReference>
<keyword evidence="9" id="KW-0663">Pyridoxal phosphate</keyword>
<evidence type="ECO:0000256" key="1">
    <source>
        <dbReference type="ARBA" id="ARBA00001352"/>
    </source>
</evidence>
<reference evidence="15" key="2">
    <citation type="submission" date="2023-01" db="EMBL/GenBank/DDBJ databases">
        <title>Draft genome sequence of Methylophaga thalassica strain NBRC 102424.</title>
        <authorList>
            <person name="Sun Q."/>
            <person name="Mori K."/>
        </authorList>
    </citation>
    <scope>NUCLEOTIDE SEQUENCE</scope>
    <source>
        <strain evidence="15">NBRC 102424</strain>
    </source>
</reference>
<comment type="caution">
    <text evidence="15">The sequence shown here is derived from an EMBL/GenBank/DDBJ whole genome shotgun (WGS) entry which is preliminary data.</text>
</comment>
<keyword evidence="16" id="KW-1185">Reference proteome</keyword>
<dbReference type="Proteomes" id="UP001161423">
    <property type="component" value="Unassembled WGS sequence"/>
</dbReference>
<evidence type="ECO:0000313" key="16">
    <source>
        <dbReference type="Proteomes" id="UP001161423"/>
    </source>
</evidence>
<evidence type="ECO:0000256" key="2">
    <source>
        <dbReference type="ARBA" id="ARBA00001933"/>
    </source>
</evidence>
<keyword evidence="12" id="KW-0413">Isomerase</keyword>
<gene>
    <name evidence="15" type="ORF">GCM10007891_15980</name>
</gene>
<dbReference type="SFLD" id="SFLDS00029">
    <property type="entry name" value="Radical_SAM"/>
    <property type="match status" value="1"/>
</dbReference>
<evidence type="ECO:0000259" key="14">
    <source>
        <dbReference type="PROSITE" id="PS51918"/>
    </source>
</evidence>
<evidence type="ECO:0000256" key="8">
    <source>
        <dbReference type="ARBA" id="ARBA00022723"/>
    </source>
</evidence>
<evidence type="ECO:0000256" key="11">
    <source>
        <dbReference type="ARBA" id="ARBA00023014"/>
    </source>
</evidence>
<comment type="catalytic activity">
    <reaction evidence="1">
        <text>L-lysine = D-beta-lysine</text>
        <dbReference type="Rhea" id="RHEA:44148"/>
        <dbReference type="ChEBI" id="CHEBI:32551"/>
        <dbReference type="ChEBI" id="CHEBI:84138"/>
    </reaction>
</comment>
<dbReference type="EMBL" id="BSND01000005">
    <property type="protein sequence ID" value="GLP99744.1"/>
    <property type="molecule type" value="Genomic_DNA"/>
</dbReference>
<comment type="cofactor">
    <cofactor evidence="3">
        <name>[4Fe-4S] cluster</name>
        <dbReference type="ChEBI" id="CHEBI:49883"/>
    </cofactor>
</comment>
<sequence>MIPQTTTVKTKQNWQHSLANAVNNADQLLALLGLSGQLSAVDKDKIRQFPMRVPLSYIKKMRYGDVTDPLLRQVFPLLDEAYEVDGFYSDPVGDHLAVKSPGILQKYQGRALLLMTGACAIHCRYCFRRHFPYSESNPLAAQWQQSLDVLRADTSITEVILSGGDPLSLNDEKLNNAIGDLNKIPHLKRLRIHTRLPVVLPERITDSLLNCLQNTHLKVVMVIHANHANEIDEEAAQVLYALRQADVQLLNQTVLLKGINDSVEALGDLSERLNEVDVQPYYLHLLDKVAGAHHFDVEEEIAVNLIETLRKQLPGYLVPRLVREQQGEASKTVIS</sequence>
<evidence type="ECO:0000313" key="15">
    <source>
        <dbReference type="EMBL" id="GLP99744.1"/>
    </source>
</evidence>
<evidence type="ECO:0000256" key="13">
    <source>
        <dbReference type="ARBA" id="ARBA00030756"/>
    </source>
</evidence>
<evidence type="ECO:0000256" key="6">
    <source>
        <dbReference type="ARBA" id="ARBA00022485"/>
    </source>
</evidence>
<dbReference type="InterPro" id="IPR013785">
    <property type="entry name" value="Aldolase_TIM"/>
</dbReference>
<evidence type="ECO:0000256" key="7">
    <source>
        <dbReference type="ARBA" id="ARBA00022691"/>
    </source>
</evidence>
<dbReference type="PROSITE" id="PS51918">
    <property type="entry name" value="RADICAL_SAM"/>
    <property type="match status" value="1"/>
</dbReference>
<dbReference type="SFLD" id="SFLDF00314">
    <property type="entry name" value="L-lysine_2_3-aminomutase_(yjeK"/>
    <property type="match status" value="1"/>
</dbReference>
<dbReference type="SFLD" id="SFLDG01070">
    <property type="entry name" value="PLP-dependent"/>
    <property type="match status" value="1"/>
</dbReference>
<keyword evidence="10" id="KW-0408">Iron</keyword>
<reference evidence="15" key="1">
    <citation type="journal article" date="2014" name="Int. J. Syst. Evol. Microbiol.">
        <title>Complete genome of a new Firmicutes species belonging to the dominant human colonic microbiota ('Ruminococcus bicirculans') reveals two chromosomes and a selective capacity to utilize plant glucans.</title>
        <authorList>
            <consortium name="NISC Comparative Sequencing Program"/>
            <person name="Wegmann U."/>
            <person name="Louis P."/>
            <person name="Goesmann A."/>
            <person name="Henrissat B."/>
            <person name="Duncan S.H."/>
            <person name="Flint H.J."/>
        </authorList>
    </citation>
    <scope>NUCLEOTIDE SEQUENCE</scope>
    <source>
        <strain evidence="15">NBRC 102424</strain>
    </source>
</reference>
<dbReference type="RefSeq" id="WP_284723015.1">
    <property type="nucleotide sequence ID" value="NZ_BSND01000005.1"/>
</dbReference>
<proteinExistence type="inferred from homology"/>
<evidence type="ECO:0000256" key="9">
    <source>
        <dbReference type="ARBA" id="ARBA00022898"/>
    </source>
</evidence>
<keyword evidence="6" id="KW-0004">4Fe-4S</keyword>
<keyword evidence="11" id="KW-0411">Iron-sulfur</keyword>
<accession>A0ABQ5TUT0</accession>
<evidence type="ECO:0000256" key="3">
    <source>
        <dbReference type="ARBA" id="ARBA00001966"/>
    </source>
</evidence>
<keyword evidence="7" id="KW-0949">S-adenosyl-L-methionine</keyword>
<organism evidence="15 16">
    <name type="scientific">Methylophaga thalassica</name>
    <dbReference type="NCBI Taxonomy" id="40223"/>
    <lineage>
        <taxon>Bacteria</taxon>
        <taxon>Pseudomonadati</taxon>
        <taxon>Pseudomonadota</taxon>
        <taxon>Gammaproteobacteria</taxon>
        <taxon>Thiotrichales</taxon>
        <taxon>Piscirickettsiaceae</taxon>
        <taxon>Methylophaga</taxon>
    </lineage>
</organism>
<dbReference type="PANTHER" id="PTHR30538">
    <property type="entry name" value="LYSINE 2,3-AMINOMUTASE-RELATED"/>
    <property type="match status" value="1"/>
</dbReference>
<dbReference type="PANTHER" id="PTHR30538:SF1">
    <property type="entry name" value="L-LYSINE 2,3-AMINOMUTASE"/>
    <property type="match status" value="1"/>
</dbReference>
<dbReference type="InterPro" id="IPR003739">
    <property type="entry name" value="Lys_aminomutase/Glu_NH3_mut"/>
</dbReference>
<dbReference type="InterPro" id="IPR007197">
    <property type="entry name" value="rSAM"/>
</dbReference>
<dbReference type="SUPFAM" id="SSF102114">
    <property type="entry name" value="Radical SAM enzymes"/>
    <property type="match status" value="1"/>
</dbReference>
<evidence type="ECO:0000256" key="4">
    <source>
        <dbReference type="ARBA" id="ARBA00008703"/>
    </source>
</evidence>
<dbReference type="InterPro" id="IPR058240">
    <property type="entry name" value="rSAM_sf"/>
</dbReference>
<name>A0ABQ5TUT0_9GAMM</name>
<comment type="similarity">
    <text evidence="4">Belongs to the radical SAM superfamily. KamA family.</text>
</comment>
<dbReference type="CDD" id="cd01335">
    <property type="entry name" value="Radical_SAM"/>
    <property type="match status" value="1"/>
</dbReference>
<evidence type="ECO:0000256" key="5">
    <source>
        <dbReference type="ARBA" id="ARBA00022363"/>
    </source>
</evidence>
<comment type="cofactor">
    <cofactor evidence="2">
        <name>pyridoxal 5'-phosphate</name>
        <dbReference type="ChEBI" id="CHEBI:597326"/>
    </cofactor>
</comment>
<dbReference type="NCBIfam" id="TIGR00238">
    <property type="entry name" value="KamA family radical SAM protein"/>
    <property type="match status" value="1"/>
</dbReference>
<evidence type="ECO:0000256" key="10">
    <source>
        <dbReference type="ARBA" id="ARBA00023004"/>
    </source>
</evidence>
<dbReference type="PIRSF" id="PIRSF004911">
    <property type="entry name" value="DUF160"/>
    <property type="match status" value="1"/>
</dbReference>
<protein>
    <recommendedName>
        <fullName evidence="5">L-lysine 2,3-aminomutase</fullName>
    </recommendedName>
    <alternativeName>
        <fullName evidence="13">EF-P post-translational modification enzyme B</fullName>
    </alternativeName>
</protein>